<keyword evidence="3" id="KW-1185">Reference proteome</keyword>
<dbReference type="AlphaFoldDB" id="A0A8X6NCW2"/>
<dbReference type="Pfam" id="PF02752">
    <property type="entry name" value="Arrestin_C"/>
    <property type="match status" value="1"/>
</dbReference>
<protein>
    <submittedName>
        <fullName evidence="2">Arrestin domain-containing protein 3</fullName>
    </submittedName>
</protein>
<comment type="caution">
    <text evidence="2">The sequence shown here is derived from an EMBL/GenBank/DDBJ whole genome shotgun (WGS) entry which is preliminary data.</text>
</comment>
<sequence length="154" mass="17203">QARKRYLQILTPELGLPFWNNLKVFQLKDFITSSHTYEEEFVRNLLTNIIDEGKLAEQAAENDRLELRSEGKPLGLGIVLVFSAVVPDSDLQLQPFHCEIEDTLGIPCLNSGPVSCRVRLDRGGYVPGESICVFATIDNGSRVTIKKTKAILTE</sequence>
<dbReference type="Proteomes" id="UP000887013">
    <property type="component" value="Unassembled WGS sequence"/>
</dbReference>
<dbReference type="OrthoDB" id="2333384at2759"/>
<feature type="domain" description="Arrestin C-terminal-like" evidence="1">
    <location>
        <begin position="111"/>
        <end position="154"/>
    </location>
</feature>
<dbReference type="InterPro" id="IPR011022">
    <property type="entry name" value="Arrestin_C-like"/>
</dbReference>
<proteinExistence type="predicted"/>
<reference evidence="2" key="1">
    <citation type="submission" date="2020-08" db="EMBL/GenBank/DDBJ databases">
        <title>Multicomponent nature underlies the extraordinary mechanical properties of spider dragline silk.</title>
        <authorList>
            <person name="Kono N."/>
            <person name="Nakamura H."/>
            <person name="Mori M."/>
            <person name="Yoshida Y."/>
            <person name="Ohtoshi R."/>
            <person name="Malay A.D."/>
            <person name="Moran D.A.P."/>
            <person name="Tomita M."/>
            <person name="Numata K."/>
            <person name="Arakawa K."/>
        </authorList>
    </citation>
    <scope>NUCLEOTIDE SEQUENCE</scope>
</reference>
<dbReference type="Gene3D" id="2.60.40.640">
    <property type="match status" value="1"/>
</dbReference>
<accession>A0A8X6NCW2</accession>
<evidence type="ECO:0000313" key="3">
    <source>
        <dbReference type="Proteomes" id="UP000887013"/>
    </source>
</evidence>
<evidence type="ECO:0000259" key="1">
    <source>
        <dbReference type="Pfam" id="PF02752"/>
    </source>
</evidence>
<name>A0A8X6NCW2_NEPPI</name>
<dbReference type="SUPFAM" id="SSF81296">
    <property type="entry name" value="E set domains"/>
    <property type="match status" value="1"/>
</dbReference>
<dbReference type="InterPro" id="IPR014752">
    <property type="entry name" value="Arrestin-like_C"/>
</dbReference>
<dbReference type="EMBL" id="BMAW01008233">
    <property type="protein sequence ID" value="GFT07693.1"/>
    <property type="molecule type" value="Genomic_DNA"/>
</dbReference>
<organism evidence="2 3">
    <name type="scientific">Nephila pilipes</name>
    <name type="common">Giant wood spider</name>
    <name type="synonym">Nephila maculata</name>
    <dbReference type="NCBI Taxonomy" id="299642"/>
    <lineage>
        <taxon>Eukaryota</taxon>
        <taxon>Metazoa</taxon>
        <taxon>Ecdysozoa</taxon>
        <taxon>Arthropoda</taxon>
        <taxon>Chelicerata</taxon>
        <taxon>Arachnida</taxon>
        <taxon>Araneae</taxon>
        <taxon>Araneomorphae</taxon>
        <taxon>Entelegynae</taxon>
        <taxon>Araneoidea</taxon>
        <taxon>Nephilidae</taxon>
        <taxon>Nephila</taxon>
    </lineage>
</organism>
<dbReference type="InterPro" id="IPR014756">
    <property type="entry name" value="Ig_E-set"/>
</dbReference>
<feature type="non-terminal residue" evidence="2">
    <location>
        <position position="154"/>
    </location>
</feature>
<gene>
    <name evidence="2" type="primary">X975_07065</name>
    <name evidence="2" type="ORF">NPIL_195461</name>
</gene>
<evidence type="ECO:0000313" key="2">
    <source>
        <dbReference type="EMBL" id="GFT07693.1"/>
    </source>
</evidence>
<feature type="non-terminal residue" evidence="2">
    <location>
        <position position="1"/>
    </location>
</feature>